<dbReference type="SMART" id="SM00283">
    <property type="entry name" value="MA"/>
    <property type="match status" value="1"/>
</dbReference>
<feature type="domain" description="HAMP" evidence="7">
    <location>
        <begin position="257"/>
        <end position="309"/>
    </location>
</feature>
<dbReference type="PROSITE" id="PS50885">
    <property type="entry name" value="HAMP"/>
    <property type="match status" value="1"/>
</dbReference>
<comment type="similarity">
    <text evidence="2">Belongs to the methyl-accepting chemotaxis (MCP) protein family.</text>
</comment>
<dbReference type="Pfam" id="PF12729">
    <property type="entry name" value="4HB_MCP_1"/>
    <property type="match status" value="1"/>
</dbReference>
<dbReference type="InterPro" id="IPR004089">
    <property type="entry name" value="MCPsignal_dom"/>
</dbReference>
<name>A0A1V4I4W6_9CLOT</name>
<evidence type="ECO:0000256" key="4">
    <source>
        <dbReference type="SAM" id="Coils"/>
    </source>
</evidence>
<dbReference type="GO" id="GO:0007165">
    <property type="term" value="P:signal transduction"/>
    <property type="evidence" value="ECO:0007669"/>
    <property type="project" value="UniProtKB-KW"/>
</dbReference>
<evidence type="ECO:0000256" key="5">
    <source>
        <dbReference type="SAM" id="Phobius"/>
    </source>
</evidence>
<dbReference type="RefSeq" id="WP_079428713.1">
    <property type="nucleotide sequence ID" value="NZ_MZGV01000121.1"/>
</dbReference>
<proteinExistence type="inferred from homology"/>
<dbReference type="OrthoDB" id="1887545at2"/>
<dbReference type="EMBL" id="MZGV01000121">
    <property type="protein sequence ID" value="OPJ55016.1"/>
    <property type="molecule type" value="Genomic_DNA"/>
</dbReference>
<dbReference type="Gene3D" id="1.10.287.950">
    <property type="entry name" value="Methyl-accepting chemotaxis protein"/>
    <property type="match status" value="1"/>
</dbReference>
<comment type="caution">
    <text evidence="8">The sequence shown here is derived from an EMBL/GenBank/DDBJ whole genome shotgun (WGS) entry which is preliminary data.</text>
</comment>
<dbReference type="Gene3D" id="6.10.340.10">
    <property type="match status" value="1"/>
</dbReference>
<dbReference type="Pfam" id="PF00015">
    <property type="entry name" value="MCPsignal"/>
    <property type="match status" value="1"/>
</dbReference>
<gene>
    <name evidence="8" type="primary">mcpB_8</name>
    <name evidence="8" type="ORF">CLORY_44830</name>
</gene>
<evidence type="ECO:0000256" key="1">
    <source>
        <dbReference type="ARBA" id="ARBA00023224"/>
    </source>
</evidence>
<keyword evidence="5" id="KW-0472">Membrane</keyword>
<dbReference type="Proteomes" id="UP000190080">
    <property type="component" value="Unassembled WGS sequence"/>
</dbReference>
<dbReference type="PROSITE" id="PS50111">
    <property type="entry name" value="CHEMOTAXIS_TRANSDUC_2"/>
    <property type="match status" value="1"/>
</dbReference>
<reference evidence="8 9" key="1">
    <citation type="submission" date="2017-03" db="EMBL/GenBank/DDBJ databases">
        <title>Genome sequence of Clostridium oryzae DSM 28571.</title>
        <authorList>
            <person name="Poehlein A."/>
            <person name="Daniel R."/>
        </authorList>
    </citation>
    <scope>NUCLEOTIDE SEQUENCE [LARGE SCALE GENOMIC DNA]</scope>
    <source>
        <strain evidence="8 9">DSM 28571</strain>
    </source>
</reference>
<feature type="transmembrane region" description="Helical" evidence="5">
    <location>
        <begin position="229"/>
        <end position="255"/>
    </location>
</feature>
<keyword evidence="5" id="KW-1133">Transmembrane helix</keyword>
<evidence type="ECO:0000259" key="7">
    <source>
        <dbReference type="PROSITE" id="PS50885"/>
    </source>
</evidence>
<dbReference type="PANTHER" id="PTHR32089:SF112">
    <property type="entry name" value="LYSOZYME-LIKE PROTEIN-RELATED"/>
    <property type="match status" value="1"/>
</dbReference>
<accession>A0A1V4I4W6</accession>
<evidence type="ECO:0000259" key="6">
    <source>
        <dbReference type="PROSITE" id="PS50111"/>
    </source>
</evidence>
<dbReference type="CDD" id="cd06225">
    <property type="entry name" value="HAMP"/>
    <property type="match status" value="1"/>
</dbReference>
<evidence type="ECO:0000256" key="2">
    <source>
        <dbReference type="ARBA" id="ARBA00029447"/>
    </source>
</evidence>
<dbReference type="AlphaFoldDB" id="A0A1V4I4W6"/>
<dbReference type="SUPFAM" id="SSF58104">
    <property type="entry name" value="Methyl-accepting chemotaxis protein (MCP) signaling domain"/>
    <property type="match status" value="1"/>
</dbReference>
<dbReference type="PANTHER" id="PTHR32089">
    <property type="entry name" value="METHYL-ACCEPTING CHEMOTAXIS PROTEIN MCPB"/>
    <property type="match status" value="1"/>
</dbReference>
<dbReference type="InterPro" id="IPR024478">
    <property type="entry name" value="HlyB_4HB_MCP"/>
</dbReference>
<evidence type="ECO:0000313" key="9">
    <source>
        <dbReference type="Proteomes" id="UP000190080"/>
    </source>
</evidence>
<evidence type="ECO:0000313" key="8">
    <source>
        <dbReference type="EMBL" id="OPJ55016.1"/>
    </source>
</evidence>
<feature type="domain" description="Methyl-accepting transducer" evidence="6">
    <location>
        <begin position="328"/>
        <end position="586"/>
    </location>
</feature>
<evidence type="ECO:0000256" key="3">
    <source>
        <dbReference type="PROSITE-ProRule" id="PRU00284"/>
    </source>
</evidence>
<dbReference type="InterPro" id="IPR003660">
    <property type="entry name" value="HAMP_dom"/>
</dbReference>
<sequence>MNGIKIRNRKKKDEKFKKNMITKENVLHKKPKNIKINIKNLTISKKLTFGFSITSILIIIVGFVGLYNINSINKNADSMYNNNLIALSNVKTVKENAVKMSEIISTMLYQNTNDALYQINGQSNKRIEEASISVKKLNDQNKSIIHELIKKGVDEKEQKILQQYVKYQNNYDSSESAFMDTVKKGDNTNIQTSLNKMNVSQQSINTVLDRLIKTYIQEAKNQNDRNRNIYLYTVAIMVVMLILSFIVAVILGYVISKGITSRIKQVLKFAKDFGDGDLTQQIKISSTDEMGELFMSLNTATANVKDLISEVSGGSYKVRESSEKLSSDVANINHKIANISFSTEEISRGAEELSASAQEVNASIEELNSEINVILQKANDSYNVANEIQNRAEVTKIRGEKSIDSTRKIYDEQYEKIMKSLQKGKVVSQIVKMAEVIGGIAEQTNLLALNAAIEAARAGEHGRGFSVVAEEVRKLADETTRTVSNIHGIINQVTDAFEELSSNSHEVLEYLDTNVKSDYNEFLNIGVQYQKDAKYVSNLSEELSAIISNVANAVEEVTNSVQSVSATAQQSAASSQEILNEVSNTSNTINETSELAKMQLKLSEKLAAMLKKFRV</sequence>
<protein>
    <submittedName>
        <fullName evidence="8">Methyl-accepting chemotaxis protein McpB</fullName>
    </submittedName>
</protein>
<dbReference type="STRING" id="1450648.CLORY_44830"/>
<organism evidence="8 9">
    <name type="scientific">Clostridium oryzae</name>
    <dbReference type="NCBI Taxonomy" id="1450648"/>
    <lineage>
        <taxon>Bacteria</taxon>
        <taxon>Bacillati</taxon>
        <taxon>Bacillota</taxon>
        <taxon>Clostridia</taxon>
        <taxon>Eubacteriales</taxon>
        <taxon>Clostridiaceae</taxon>
        <taxon>Clostridium</taxon>
    </lineage>
</organism>
<keyword evidence="9" id="KW-1185">Reference proteome</keyword>
<dbReference type="Pfam" id="PF00672">
    <property type="entry name" value="HAMP"/>
    <property type="match status" value="1"/>
</dbReference>
<feature type="transmembrane region" description="Helical" evidence="5">
    <location>
        <begin position="47"/>
        <end position="69"/>
    </location>
</feature>
<keyword evidence="1 3" id="KW-0807">Transducer</keyword>
<keyword evidence="4" id="KW-0175">Coiled coil</keyword>
<feature type="coiled-coil region" evidence="4">
    <location>
        <begin position="350"/>
        <end position="377"/>
    </location>
</feature>
<keyword evidence="5" id="KW-0812">Transmembrane</keyword>
<dbReference type="SMART" id="SM00304">
    <property type="entry name" value="HAMP"/>
    <property type="match status" value="1"/>
</dbReference>
<dbReference type="GO" id="GO:0016020">
    <property type="term" value="C:membrane"/>
    <property type="evidence" value="ECO:0007669"/>
    <property type="project" value="InterPro"/>
</dbReference>